<organism evidence="1 2">
    <name type="scientific">Mycena belliarum</name>
    <dbReference type="NCBI Taxonomy" id="1033014"/>
    <lineage>
        <taxon>Eukaryota</taxon>
        <taxon>Fungi</taxon>
        <taxon>Dikarya</taxon>
        <taxon>Basidiomycota</taxon>
        <taxon>Agaricomycotina</taxon>
        <taxon>Agaricomycetes</taxon>
        <taxon>Agaricomycetidae</taxon>
        <taxon>Agaricales</taxon>
        <taxon>Marasmiineae</taxon>
        <taxon>Mycenaceae</taxon>
        <taxon>Mycena</taxon>
    </lineage>
</organism>
<dbReference type="SUPFAM" id="SSF54427">
    <property type="entry name" value="NTF2-like"/>
    <property type="match status" value="1"/>
</dbReference>
<sequence>MRITRRFDTSGFSEDQLAVLAVAEAFLLGIERRDKALMLAQIHDAGGAALIRNGAPVFTTLGGVVARIPFEHPKDISEVISATPTILVDRDLAMAWTPYEFWIDGKVDHEGTDIWSFVKTDGKWLVSSVADNFHKPAAAA</sequence>
<gene>
    <name evidence="1" type="ORF">B0H15DRAFT_411717</name>
</gene>
<dbReference type="AlphaFoldDB" id="A0AAD6XV10"/>
<proteinExistence type="predicted"/>
<comment type="caution">
    <text evidence="1">The sequence shown here is derived from an EMBL/GenBank/DDBJ whole genome shotgun (WGS) entry which is preliminary data.</text>
</comment>
<name>A0AAD6XV10_9AGAR</name>
<reference evidence="1" key="1">
    <citation type="submission" date="2023-03" db="EMBL/GenBank/DDBJ databases">
        <title>Massive genome expansion in bonnet fungi (Mycena s.s.) driven by repeated elements and novel gene families across ecological guilds.</title>
        <authorList>
            <consortium name="Lawrence Berkeley National Laboratory"/>
            <person name="Harder C.B."/>
            <person name="Miyauchi S."/>
            <person name="Viragh M."/>
            <person name="Kuo A."/>
            <person name="Thoen E."/>
            <person name="Andreopoulos B."/>
            <person name="Lu D."/>
            <person name="Skrede I."/>
            <person name="Drula E."/>
            <person name="Henrissat B."/>
            <person name="Morin E."/>
            <person name="Kohler A."/>
            <person name="Barry K."/>
            <person name="LaButti K."/>
            <person name="Morin E."/>
            <person name="Salamov A."/>
            <person name="Lipzen A."/>
            <person name="Mereny Z."/>
            <person name="Hegedus B."/>
            <person name="Baldrian P."/>
            <person name="Stursova M."/>
            <person name="Weitz H."/>
            <person name="Taylor A."/>
            <person name="Grigoriev I.V."/>
            <person name="Nagy L.G."/>
            <person name="Martin F."/>
            <person name="Kauserud H."/>
        </authorList>
    </citation>
    <scope>NUCLEOTIDE SEQUENCE</scope>
    <source>
        <strain evidence="1">CBHHK173m</strain>
    </source>
</reference>
<evidence type="ECO:0000313" key="1">
    <source>
        <dbReference type="EMBL" id="KAJ7101439.1"/>
    </source>
</evidence>
<dbReference type="Proteomes" id="UP001222325">
    <property type="component" value="Unassembled WGS sequence"/>
</dbReference>
<keyword evidence="2" id="KW-1185">Reference proteome</keyword>
<dbReference type="EMBL" id="JARJCN010000004">
    <property type="protein sequence ID" value="KAJ7101439.1"/>
    <property type="molecule type" value="Genomic_DNA"/>
</dbReference>
<evidence type="ECO:0000313" key="2">
    <source>
        <dbReference type="Proteomes" id="UP001222325"/>
    </source>
</evidence>
<protein>
    <recommendedName>
        <fullName evidence="3">DUF4440 domain-containing protein</fullName>
    </recommendedName>
</protein>
<evidence type="ECO:0008006" key="3">
    <source>
        <dbReference type="Google" id="ProtNLM"/>
    </source>
</evidence>
<dbReference type="InterPro" id="IPR032710">
    <property type="entry name" value="NTF2-like_dom_sf"/>
</dbReference>
<dbReference type="Gene3D" id="3.10.450.50">
    <property type="match status" value="1"/>
</dbReference>
<accession>A0AAD6XV10</accession>